<evidence type="ECO:0000256" key="2">
    <source>
        <dbReference type="ARBA" id="ARBA00009441"/>
    </source>
</evidence>
<organism evidence="11 12">
    <name type="scientific">Catenovulum maritimum</name>
    <dbReference type="NCBI Taxonomy" id="1513271"/>
    <lineage>
        <taxon>Bacteria</taxon>
        <taxon>Pseudomonadati</taxon>
        <taxon>Pseudomonadota</taxon>
        <taxon>Gammaproteobacteria</taxon>
        <taxon>Alteromonadales</taxon>
        <taxon>Alteromonadaceae</taxon>
        <taxon>Catenovulum</taxon>
    </lineage>
</organism>
<keyword evidence="5 9" id="KW-0227">DNA damage</keyword>
<evidence type="ECO:0000313" key="11">
    <source>
        <dbReference type="EMBL" id="KMT65171.1"/>
    </source>
</evidence>
<dbReference type="Proteomes" id="UP000037600">
    <property type="component" value="Unassembled WGS sequence"/>
</dbReference>
<keyword evidence="7 9" id="KW-0234">DNA repair</keyword>
<evidence type="ECO:0000256" key="6">
    <source>
        <dbReference type="ARBA" id="ARBA00022840"/>
    </source>
</evidence>
<dbReference type="AlphaFoldDB" id="A0A0J8JKW7"/>
<comment type="function">
    <text evidence="1 9">May be involved in recombinational repair of damaged DNA.</text>
</comment>
<dbReference type="InterPro" id="IPR027417">
    <property type="entry name" value="P-loop_NTPase"/>
</dbReference>
<dbReference type="InterPro" id="IPR003395">
    <property type="entry name" value="RecF/RecN/SMC_N"/>
</dbReference>
<dbReference type="NCBIfam" id="TIGR00634">
    <property type="entry name" value="recN"/>
    <property type="match status" value="1"/>
</dbReference>
<keyword evidence="6" id="KW-0067">ATP-binding</keyword>
<dbReference type="InterPro" id="IPR004604">
    <property type="entry name" value="DNA_recomb/repair_RecN"/>
</dbReference>
<dbReference type="SUPFAM" id="SSF52540">
    <property type="entry name" value="P-loop containing nucleoside triphosphate hydrolases"/>
    <property type="match status" value="1"/>
</dbReference>
<dbReference type="EMBL" id="LAZL01000015">
    <property type="protein sequence ID" value="KMT65171.1"/>
    <property type="molecule type" value="Genomic_DNA"/>
</dbReference>
<dbReference type="PIRSF" id="PIRSF003128">
    <property type="entry name" value="RecN"/>
    <property type="match status" value="1"/>
</dbReference>
<dbReference type="GO" id="GO:0006310">
    <property type="term" value="P:DNA recombination"/>
    <property type="evidence" value="ECO:0007669"/>
    <property type="project" value="InterPro"/>
</dbReference>
<evidence type="ECO:0000259" key="10">
    <source>
        <dbReference type="Pfam" id="PF02463"/>
    </source>
</evidence>
<dbReference type="PANTHER" id="PTHR11059:SF0">
    <property type="entry name" value="DNA REPAIR PROTEIN RECN"/>
    <property type="match status" value="1"/>
</dbReference>
<dbReference type="PATRIC" id="fig|1513271.3.peg.2151"/>
<name>A0A0J8JKW7_9ALTE</name>
<dbReference type="RefSeq" id="WP_048692325.1">
    <property type="nucleotide sequence ID" value="NZ_KQ130490.1"/>
</dbReference>
<dbReference type="GO" id="GO:0005524">
    <property type="term" value="F:ATP binding"/>
    <property type="evidence" value="ECO:0007669"/>
    <property type="project" value="UniProtKB-KW"/>
</dbReference>
<dbReference type="GO" id="GO:0043590">
    <property type="term" value="C:bacterial nucleoid"/>
    <property type="evidence" value="ECO:0007669"/>
    <property type="project" value="TreeGrafter"/>
</dbReference>
<keyword evidence="12" id="KW-1185">Reference proteome</keyword>
<dbReference type="NCBIfam" id="NF008121">
    <property type="entry name" value="PRK10869.1"/>
    <property type="match status" value="1"/>
</dbReference>
<dbReference type="Gene3D" id="3.40.50.300">
    <property type="entry name" value="P-loop containing nucleotide triphosphate hydrolases"/>
    <property type="match status" value="2"/>
</dbReference>
<keyword evidence="4" id="KW-0547">Nucleotide-binding</keyword>
<sequence length="554" mass="61926">MLTNLYVKDFAIVDNLDIDIDSGMTTITGETGAGKSISIDALGLCLGARAEAGMVRNGADKTEVCATFNVKDNQTAINWLIEQDMYEADQQDYIIRRVISSEGRSRAYINGAPVPAQLLKSFSSHLVNIHGQHAHQLLLKPDYQLDLLDQYASHKHLISQVTMAYQGWHKLTQELKQLEQEKSNRDARLQLLEYQVSELDEFNLQAGEFEQIEEEYKRLSNASTLVSDSQFCYNLLCENDEQNVSSLLQILVNKLNELIRYDANLANVSQILNEASIQIDEAGYELRDYLESIELNPERLNEIDDRMSLAMTLSRKHQVSASELHLEHQRLAEELKIIKQSDEKNEHLQHEVEQAKNLYWDAAKKLSESRAKSAKDISKKISKSIQTLNMAQGKFEVQINASNKMSKHGCDEIEFLICANPGQPLQALNKVASGGELSRISLAIQVLTASKIATPTLIFDEVDVGISGGTAAIVGQMLRKIGESTQVMCVTHLPQVAACGHNQMQVVKQNTKTSTQTTMVKLNQEQRIQELARLLGGDVITSNTIENARELLVC</sequence>
<dbReference type="Pfam" id="PF02463">
    <property type="entry name" value="SMC_N"/>
    <property type="match status" value="1"/>
</dbReference>
<proteinExistence type="inferred from homology"/>
<dbReference type="STRING" id="1513271.XM47_10565"/>
<reference evidence="11 12" key="1">
    <citation type="submission" date="2015-04" db="EMBL/GenBank/DDBJ databases">
        <title>Draft Genome Sequence of the Novel Agar-Digesting Marine Bacterium Q1.</title>
        <authorList>
            <person name="Li Y."/>
            <person name="Li D."/>
            <person name="Chen G."/>
            <person name="Du Z."/>
        </authorList>
    </citation>
    <scope>NUCLEOTIDE SEQUENCE [LARGE SCALE GENOMIC DNA]</scope>
    <source>
        <strain evidence="11 12">Q1</strain>
    </source>
</reference>
<dbReference type="FunFam" id="3.40.50.300:FF:000319">
    <property type="entry name" value="DNA repair protein RecN"/>
    <property type="match status" value="1"/>
</dbReference>
<dbReference type="GO" id="GO:0006281">
    <property type="term" value="P:DNA repair"/>
    <property type="evidence" value="ECO:0007669"/>
    <property type="project" value="UniProtKB-KW"/>
</dbReference>
<protein>
    <recommendedName>
        <fullName evidence="3 9">DNA repair protein RecN</fullName>
    </recommendedName>
    <alternativeName>
        <fullName evidence="8 9">Recombination protein N</fullName>
    </alternativeName>
</protein>
<evidence type="ECO:0000256" key="5">
    <source>
        <dbReference type="ARBA" id="ARBA00022763"/>
    </source>
</evidence>
<accession>A0A0J8JKW7</accession>
<dbReference type="PANTHER" id="PTHR11059">
    <property type="entry name" value="DNA REPAIR PROTEIN RECN"/>
    <property type="match status" value="1"/>
</dbReference>
<dbReference type="GO" id="GO:0009432">
    <property type="term" value="P:SOS response"/>
    <property type="evidence" value="ECO:0007669"/>
    <property type="project" value="TreeGrafter"/>
</dbReference>
<feature type="domain" description="RecF/RecN/SMC N-terminal" evidence="10">
    <location>
        <begin position="2"/>
        <end position="514"/>
    </location>
</feature>
<evidence type="ECO:0000313" key="12">
    <source>
        <dbReference type="Proteomes" id="UP000037600"/>
    </source>
</evidence>
<evidence type="ECO:0000256" key="1">
    <source>
        <dbReference type="ARBA" id="ARBA00003618"/>
    </source>
</evidence>
<evidence type="ECO:0000256" key="3">
    <source>
        <dbReference type="ARBA" id="ARBA00021315"/>
    </source>
</evidence>
<evidence type="ECO:0000256" key="8">
    <source>
        <dbReference type="ARBA" id="ARBA00033408"/>
    </source>
</evidence>
<evidence type="ECO:0000256" key="7">
    <source>
        <dbReference type="ARBA" id="ARBA00023204"/>
    </source>
</evidence>
<evidence type="ECO:0000256" key="4">
    <source>
        <dbReference type="ARBA" id="ARBA00022741"/>
    </source>
</evidence>
<dbReference type="OrthoDB" id="9806954at2"/>
<evidence type="ECO:0000256" key="9">
    <source>
        <dbReference type="PIRNR" id="PIRNR003128"/>
    </source>
</evidence>
<dbReference type="FunFam" id="3.40.50.300:FF:000356">
    <property type="entry name" value="DNA repair protein RecN"/>
    <property type="match status" value="1"/>
</dbReference>
<gene>
    <name evidence="11" type="ORF">XM47_10565</name>
</gene>
<comment type="caution">
    <text evidence="11">The sequence shown here is derived from an EMBL/GenBank/DDBJ whole genome shotgun (WGS) entry which is preliminary data.</text>
</comment>
<comment type="similarity">
    <text evidence="2 9">Belongs to the RecN family.</text>
</comment>
<dbReference type="CDD" id="cd03241">
    <property type="entry name" value="ABC_RecN"/>
    <property type="match status" value="2"/>
</dbReference>